<dbReference type="InterPro" id="IPR001753">
    <property type="entry name" value="Enoyl-CoA_hydra/iso"/>
</dbReference>
<dbReference type="InterPro" id="IPR029045">
    <property type="entry name" value="ClpP/crotonase-like_dom_sf"/>
</dbReference>
<sequence>MTKSTVLLAITRGVGWLRLNRADKRNALSQQLISDLNAALDQIENDPSCRVIVVTGMGPAFSAGGDLREFKQFLDRGDREGLVRFVDHTAKTLSRLEDSPRPVIAAVNGVAVAGGMELLLCCDIVLAADTALIGDGHARYGVLPGAGGVARLVNKVPPNIAARLLLSGELLPAGHRHLTGLVDEVVPHDELIGVAGKLAAHIADLSPLALAHMKRTAHSARNQPVSVGLGLELTTFGDYIGSRDFAEGMSAFSEHRAPVFTGQ</sequence>
<dbReference type="PROSITE" id="PS00166">
    <property type="entry name" value="ENOYL_COA_HYDRATASE"/>
    <property type="match status" value="1"/>
</dbReference>
<keyword evidence="4" id="KW-0443">Lipid metabolism</keyword>
<dbReference type="SUPFAM" id="SSF52096">
    <property type="entry name" value="ClpP/crotonase"/>
    <property type="match status" value="1"/>
</dbReference>
<dbReference type="InterPro" id="IPR018376">
    <property type="entry name" value="Enoyl-CoA_hyd/isom_CS"/>
</dbReference>
<name>A0QZG8_MYCS2</name>
<evidence type="ECO:0000256" key="4">
    <source>
        <dbReference type="ARBA" id="ARBA00023098"/>
    </source>
</evidence>
<comment type="similarity">
    <text evidence="2 7">Belongs to the enoyl-CoA hydratase/isomerase family.</text>
</comment>
<dbReference type="STRING" id="246196.MSMEG_4020"/>
<reference evidence="8 9" key="1">
    <citation type="submission" date="2006-10" db="EMBL/GenBank/DDBJ databases">
        <authorList>
            <person name="Fleischmann R.D."/>
            <person name="Dodson R.J."/>
            <person name="Haft D.H."/>
            <person name="Merkel J.S."/>
            <person name="Nelson W.C."/>
            <person name="Fraser C.M."/>
        </authorList>
    </citation>
    <scope>NUCLEOTIDE SEQUENCE [LARGE SCALE GENOMIC DNA]</scope>
    <source>
        <strain evidence="9">ATCC 700084 / mc(2)155</strain>
    </source>
</reference>
<dbReference type="Gene3D" id="3.90.226.10">
    <property type="entry name" value="2-enoyl-CoA Hydratase, Chain A, domain 1"/>
    <property type="match status" value="1"/>
</dbReference>
<evidence type="ECO:0000313" key="9">
    <source>
        <dbReference type="Proteomes" id="UP000000757"/>
    </source>
</evidence>
<dbReference type="GO" id="GO:0004300">
    <property type="term" value="F:enoyl-CoA hydratase activity"/>
    <property type="evidence" value="ECO:0007669"/>
    <property type="project" value="UniProtKB-EC"/>
</dbReference>
<evidence type="ECO:0000256" key="6">
    <source>
        <dbReference type="ARBA" id="ARBA00023717"/>
    </source>
</evidence>
<dbReference type="EMBL" id="CP000480">
    <property type="protein sequence ID" value="ABK70001.1"/>
    <property type="molecule type" value="Genomic_DNA"/>
</dbReference>
<gene>
    <name evidence="8" type="ordered locus">MSMEG_4020</name>
</gene>
<keyword evidence="9" id="KW-1185">Reference proteome</keyword>
<comment type="catalytic activity">
    <reaction evidence="6">
        <text>a 4-saturated-(3S)-3-hydroxyacyl-CoA = a (3E)-enoyl-CoA + H2O</text>
        <dbReference type="Rhea" id="RHEA:20724"/>
        <dbReference type="ChEBI" id="CHEBI:15377"/>
        <dbReference type="ChEBI" id="CHEBI:58521"/>
        <dbReference type="ChEBI" id="CHEBI:137480"/>
        <dbReference type="EC" id="4.2.1.17"/>
    </reaction>
</comment>
<dbReference type="PATRIC" id="fig|246196.19.peg.3957"/>
<dbReference type="CDD" id="cd06558">
    <property type="entry name" value="crotonase-like"/>
    <property type="match status" value="1"/>
</dbReference>
<dbReference type="PANTHER" id="PTHR11941:SF54">
    <property type="entry name" value="ENOYL-COA HYDRATASE, MITOCHONDRIAL"/>
    <property type="match status" value="1"/>
</dbReference>
<accession>A0QZG8</accession>
<evidence type="ECO:0000313" key="8">
    <source>
        <dbReference type="EMBL" id="ABK70001.1"/>
    </source>
</evidence>
<dbReference type="Proteomes" id="UP000000757">
    <property type="component" value="Chromosome"/>
</dbReference>
<evidence type="ECO:0000256" key="1">
    <source>
        <dbReference type="ARBA" id="ARBA00002994"/>
    </source>
</evidence>
<dbReference type="RefSeq" id="WP_011729481.1">
    <property type="nucleotide sequence ID" value="NC_008596.1"/>
</dbReference>
<proteinExistence type="inferred from homology"/>
<evidence type="ECO:0000256" key="7">
    <source>
        <dbReference type="RuleBase" id="RU003707"/>
    </source>
</evidence>
<dbReference type="Pfam" id="PF00378">
    <property type="entry name" value="ECH_1"/>
    <property type="match status" value="1"/>
</dbReference>
<protein>
    <submittedName>
        <fullName evidence="8">Enoyl-CoA hydratase/isomerase family protein</fullName>
    </submittedName>
</protein>
<evidence type="ECO:0000256" key="5">
    <source>
        <dbReference type="ARBA" id="ARBA00023709"/>
    </source>
</evidence>
<evidence type="ECO:0000256" key="2">
    <source>
        <dbReference type="ARBA" id="ARBA00005254"/>
    </source>
</evidence>
<dbReference type="KEGG" id="msb:LJ00_19960"/>
<comment type="function">
    <text evidence="1">Could possibly oxidize fatty acids using specific components.</text>
</comment>
<dbReference type="PANTHER" id="PTHR11941">
    <property type="entry name" value="ENOYL-COA HYDRATASE-RELATED"/>
    <property type="match status" value="1"/>
</dbReference>
<dbReference type="eggNOG" id="COG1024">
    <property type="taxonomic scope" value="Bacteria"/>
</dbReference>
<dbReference type="OrthoDB" id="8452484at2"/>
<dbReference type="AlphaFoldDB" id="A0QZG8"/>
<evidence type="ECO:0000256" key="3">
    <source>
        <dbReference type="ARBA" id="ARBA00022832"/>
    </source>
</evidence>
<dbReference type="PaxDb" id="246196-MSMEI_3925"/>
<dbReference type="GO" id="GO:0006635">
    <property type="term" value="P:fatty acid beta-oxidation"/>
    <property type="evidence" value="ECO:0007669"/>
    <property type="project" value="TreeGrafter"/>
</dbReference>
<comment type="catalytic activity">
    <reaction evidence="5">
        <text>a (3S)-3-hydroxyacyl-CoA = a (2E)-enoyl-CoA + H2O</text>
        <dbReference type="Rhea" id="RHEA:16105"/>
        <dbReference type="ChEBI" id="CHEBI:15377"/>
        <dbReference type="ChEBI" id="CHEBI:57318"/>
        <dbReference type="ChEBI" id="CHEBI:58856"/>
        <dbReference type="EC" id="4.2.1.17"/>
    </reaction>
</comment>
<dbReference type="KEGG" id="msm:MSMEG_4020"/>
<organism evidence="8 9">
    <name type="scientific">Mycolicibacterium smegmatis (strain ATCC 700084 / mc(2)155)</name>
    <name type="common">Mycobacterium smegmatis</name>
    <dbReference type="NCBI Taxonomy" id="246196"/>
    <lineage>
        <taxon>Bacteria</taxon>
        <taxon>Bacillati</taxon>
        <taxon>Actinomycetota</taxon>
        <taxon>Actinomycetes</taxon>
        <taxon>Mycobacteriales</taxon>
        <taxon>Mycobacteriaceae</taxon>
        <taxon>Mycolicibacterium</taxon>
    </lineage>
</organism>
<keyword evidence="3" id="KW-0276">Fatty acid metabolism</keyword>